<feature type="region of interest" description="Disordered" evidence="1">
    <location>
        <begin position="141"/>
        <end position="161"/>
    </location>
</feature>
<evidence type="ECO:0000313" key="2">
    <source>
        <dbReference type="EMBL" id="CAI3978832.1"/>
    </source>
</evidence>
<proteinExistence type="predicted"/>
<dbReference type="EMBL" id="CAMXCT010000439">
    <property type="protein sequence ID" value="CAI3978832.1"/>
    <property type="molecule type" value="Genomic_DNA"/>
</dbReference>
<name>A0A9P1FLW0_9DINO</name>
<accession>A0A9P1FLW0</accession>
<evidence type="ECO:0000313" key="3">
    <source>
        <dbReference type="EMBL" id="CAL4766144.1"/>
    </source>
</evidence>
<gene>
    <name evidence="2" type="ORF">C1SCF055_LOCUS6831</name>
</gene>
<dbReference type="EMBL" id="CAMXCT020000439">
    <property type="protein sequence ID" value="CAL1132207.1"/>
    <property type="molecule type" value="Genomic_DNA"/>
</dbReference>
<evidence type="ECO:0000256" key="1">
    <source>
        <dbReference type="SAM" id="MobiDB-lite"/>
    </source>
</evidence>
<dbReference type="EMBL" id="CAMXCT030000439">
    <property type="protein sequence ID" value="CAL4766144.1"/>
    <property type="molecule type" value="Genomic_DNA"/>
</dbReference>
<keyword evidence="4" id="KW-1185">Reference proteome</keyword>
<protein>
    <submittedName>
        <fullName evidence="2">Uncharacterized protein</fullName>
    </submittedName>
</protein>
<dbReference type="AlphaFoldDB" id="A0A9P1FLW0"/>
<sequence length="334" mass="37582">MNANRGGAYNDESFGNARARAVRVYEEVFGAESEEFLEYADHLPRDFNLSSRPSNTKLHKMFLDCAAQAIRPQDKVTGRRWFSWLVRFRGLSKKGSDDELADISFDELDDPSRTSKFGGLDSSWTTDLILNQRCSDLKGKNRLTMKKEDSDGDDEKPEKPLDIKAMKKGLLDQNTARARESLARFIDMGKAVIEAKEAMQDPTNHDRVDVKPSGTETDEKAVAALIGIMQARAFCYDGVGDLWAGCVLQRGLLYQRKHDMTVFVCLGFVEYIALGWVLEPVQTDAEVSDTYYKSPSCNDHQTAVRNLEFLTVTGLSGLERTDKNEEFAGIPFKF</sequence>
<organism evidence="2">
    <name type="scientific">Cladocopium goreaui</name>
    <dbReference type="NCBI Taxonomy" id="2562237"/>
    <lineage>
        <taxon>Eukaryota</taxon>
        <taxon>Sar</taxon>
        <taxon>Alveolata</taxon>
        <taxon>Dinophyceae</taxon>
        <taxon>Suessiales</taxon>
        <taxon>Symbiodiniaceae</taxon>
        <taxon>Cladocopium</taxon>
    </lineage>
</organism>
<comment type="caution">
    <text evidence="2">The sequence shown here is derived from an EMBL/GenBank/DDBJ whole genome shotgun (WGS) entry which is preliminary data.</text>
</comment>
<evidence type="ECO:0000313" key="4">
    <source>
        <dbReference type="Proteomes" id="UP001152797"/>
    </source>
</evidence>
<reference evidence="2" key="1">
    <citation type="submission" date="2022-10" db="EMBL/GenBank/DDBJ databases">
        <authorList>
            <person name="Chen Y."/>
            <person name="Dougan E. K."/>
            <person name="Chan C."/>
            <person name="Rhodes N."/>
            <person name="Thang M."/>
        </authorList>
    </citation>
    <scope>NUCLEOTIDE SEQUENCE</scope>
</reference>
<dbReference type="Proteomes" id="UP001152797">
    <property type="component" value="Unassembled WGS sequence"/>
</dbReference>
<reference evidence="3 4" key="2">
    <citation type="submission" date="2024-05" db="EMBL/GenBank/DDBJ databases">
        <authorList>
            <person name="Chen Y."/>
            <person name="Shah S."/>
            <person name="Dougan E. K."/>
            <person name="Thang M."/>
            <person name="Chan C."/>
        </authorList>
    </citation>
    <scope>NUCLEOTIDE SEQUENCE [LARGE SCALE GENOMIC DNA]</scope>
</reference>